<feature type="region of interest" description="Disordered" evidence="10">
    <location>
        <begin position="571"/>
        <end position="593"/>
    </location>
</feature>
<evidence type="ECO:0000256" key="6">
    <source>
        <dbReference type="ARBA" id="ARBA00022801"/>
    </source>
</evidence>
<dbReference type="Gene3D" id="3.40.50.300">
    <property type="entry name" value="P-loop containing nucleotide triphosphate hydrolases"/>
    <property type="match status" value="2"/>
</dbReference>
<dbReference type="OrthoDB" id="10255969at2759"/>
<comment type="similarity">
    <text evidence="1">Belongs to the ABC transporter superfamily.</text>
</comment>
<dbReference type="Gene3D" id="3.40.630.10">
    <property type="entry name" value="Zn peptidases"/>
    <property type="match status" value="1"/>
</dbReference>
<evidence type="ECO:0000256" key="9">
    <source>
        <dbReference type="RuleBase" id="RU361240"/>
    </source>
</evidence>
<dbReference type="GO" id="GO:0016887">
    <property type="term" value="F:ATP hydrolysis activity"/>
    <property type="evidence" value="ECO:0007669"/>
    <property type="project" value="InterPro"/>
</dbReference>
<gene>
    <name evidence="13" type="ORF">EIP91_011965</name>
</gene>
<organism evidence="13 14">
    <name type="scientific">Steccherinum ochraceum</name>
    <dbReference type="NCBI Taxonomy" id="92696"/>
    <lineage>
        <taxon>Eukaryota</taxon>
        <taxon>Fungi</taxon>
        <taxon>Dikarya</taxon>
        <taxon>Basidiomycota</taxon>
        <taxon>Agaricomycotina</taxon>
        <taxon>Agaricomycetes</taxon>
        <taxon>Polyporales</taxon>
        <taxon>Steccherinaceae</taxon>
        <taxon>Steccherinum</taxon>
    </lineage>
</organism>
<feature type="domain" description="ABC transporter" evidence="12">
    <location>
        <begin position="1292"/>
        <end position="1555"/>
    </location>
</feature>
<keyword evidence="3 9" id="KW-0645">Protease</keyword>
<dbReference type="CDD" id="cd03875">
    <property type="entry name" value="M28_Fxna_like"/>
    <property type="match status" value="1"/>
</dbReference>
<dbReference type="InterPro" id="IPR003593">
    <property type="entry name" value="AAA+_ATPase"/>
</dbReference>
<keyword evidence="7 9" id="KW-0862">Zinc</keyword>
<feature type="transmembrane region" description="Helical" evidence="11">
    <location>
        <begin position="12"/>
        <end position="32"/>
    </location>
</feature>
<feature type="domain" description="ABC transporter" evidence="12">
    <location>
        <begin position="997"/>
        <end position="1275"/>
    </location>
</feature>
<evidence type="ECO:0000256" key="2">
    <source>
        <dbReference type="ARBA" id="ARBA00022448"/>
    </source>
</evidence>
<feature type="transmembrane region" description="Helical" evidence="11">
    <location>
        <begin position="352"/>
        <end position="377"/>
    </location>
</feature>
<evidence type="ECO:0000256" key="8">
    <source>
        <dbReference type="ARBA" id="ARBA00022840"/>
    </source>
</evidence>
<keyword evidence="6 9" id="KW-0378">Hydrolase</keyword>
<reference evidence="13 14" key="1">
    <citation type="submission" date="2018-11" db="EMBL/GenBank/DDBJ databases">
        <title>Genome assembly of Steccherinum ochraceum LE-BIN_3174, the white-rot fungus of the Steccherinaceae family (The Residual Polyporoid clade, Polyporales, Basidiomycota).</title>
        <authorList>
            <person name="Fedorova T.V."/>
            <person name="Glazunova O.A."/>
            <person name="Landesman E.O."/>
            <person name="Moiseenko K.V."/>
            <person name="Psurtseva N.V."/>
            <person name="Savinova O.S."/>
            <person name="Shakhova N.V."/>
            <person name="Tyazhelova T.V."/>
            <person name="Vasina D.V."/>
        </authorList>
    </citation>
    <scope>NUCLEOTIDE SEQUENCE [LARGE SCALE GENOMIC DNA]</scope>
    <source>
        <strain evidence="13 14">LE-BIN_3174</strain>
    </source>
</reference>
<feature type="transmembrane region" description="Helical" evidence="11">
    <location>
        <begin position="479"/>
        <end position="498"/>
    </location>
</feature>
<accession>A0A4R0RQU7</accession>
<dbReference type="PANTHER" id="PTHR43117">
    <property type="entry name" value="OSMOPROTECTANT IMPORT ATP-BINDING PROTEIN OSMV"/>
    <property type="match status" value="1"/>
</dbReference>
<dbReference type="InterPro" id="IPR048024">
    <property type="entry name" value="Fxna-like_M28_dom"/>
</dbReference>
<dbReference type="EMBL" id="RWJN01000086">
    <property type="protein sequence ID" value="TCD67779.1"/>
    <property type="molecule type" value="Genomic_DNA"/>
</dbReference>
<dbReference type="Pfam" id="PF22251">
    <property type="entry name" value="PFF1_TM"/>
    <property type="match status" value="1"/>
</dbReference>
<feature type="transmembrane region" description="Helical" evidence="11">
    <location>
        <begin position="442"/>
        <end position="467"/>
    </location>
</feature>
<protein>
    <recommendedName>
        <fullName evidence="9">Peptide hydrolase</fullName>
        <ecNumber evidence="9">3.4.-.-</ecNumber>
    </recommendedName>
</protein>
<sequence>MVWYTTPLKFTAGPVSVLAVLIYVTVFISVLVNDQTPDIPKSEGGLRLEKGFHDLQRITARPHAYPSHENDDVRAFLLDRVQTIASQVDYIHVSDDIISNASYVEGDKAAYFEGTNILVKVDGTDASEMGNGVLFSAHYDSVSTGYGATDDGMGIVTLLQLIEYFSVPKRRPRRTAIFFMNNGEEDGLNGAHVFYEHPWSNLTTSFINLEGAGAGGRPLVFRATNLGPAQAFASEDVDHPSANVLGADAFAQGVIRSRTDFQVYAQGIKGAIKGMEGADLAFYKKRSVYHTPLDSISGMGIEEGRRALWSMMDATRGAGLVLLNEDRVDSFNGGGVYFDLLGNTLLAFPRRYLFIVDVVLLILGPISVLVLLGWVLVLSQKHTNAGLPDQEPNTWPKIKKILVTALGWGRFWISLAIAILAQVGLVIGYVKLNPFVAHSYPSVVVATSLTLSYLGFVLPFAFFQFFFPSPPSSQKLATTLELYFLTWIFLVVGTVLVNKLELGGTYWITGWYICTWLAALIALGEGAERAKKGGEEGGKGELSLVGEAQPEEQDVGERRYVRGVRYERVANAENENGGGETSRTAVAADEPVETEPTEITPLMHQHRRRSGSGHEYVVGIDGGLTRVKDGKGANAGYEETGWWIAQMLVVIPIPALLKFQLLVLLVHSLGNTMVDGSSPVIVYGAISLLSILIMLNIMPFAHRLHQGLTWMVLIVFVLSLLFSWAAFPFTPDAPLKLFFQQRLELDLSSSHGSVTRAQTLLTGPEVFVDQHIIPYLPSSSGKPIVCETDRKLRKGLRTCKWDSRSLLPSPGGHAASDLAPNSLLASSRATRASDWIHTTFRRHEGKNATISVRGTNTRACSLTFDRPISAYHVHGSSGVMQAGYEVPPEGVKLLPLWSREWEKEFVVDVQWTGPDETMEGRVACNWVEYASGTAGSEWVRVGGQIPALEEVMRFLPLWAIPTKWTVGLVEAGGRRFTTSLNRGQSQSQTTQSDRPILRIVNSSIYSLGAGTSSRPVFRDVSWTINQNEAWAVLSTGSSSGKTSLLQALTGHLRITPPPPPPDGLFPFLQGRDPHNLVSLVSFAHRSRSAGGAFVDFTARYGAVREEDKRTLRETFFPETARPLHTLAIPSLLKPTFSLKEQQDAAEERARRMNFEGLVDVFGLREFMDLPVVVLSNGQTRRARVLKALLETPEVLILDEPLTGLDVEHRASILDKFAALHHAPEPPHIIMGYRLQDPLPEWTTHVALVQGNSVVQTGRKEDVMASHTGSTHGWTPSAKLDAQVHKKAEEVLVEMDNMNVSYDDRKVLKDISWKIHANSRWHLIGANGAGKTTILAMLTGEHPQSYTQSSHLRLFSRPRARWPTPHLHARIGRVSPELHNAYPRRAGVKVWDVIGTAFDGGFVPRGRKRVGLSADGTELEEGGQEERKRIERMWHVLQGLGPRAWDGPWKVGDDRDRIAAQAFADRQFVDLSPGEQSVVLLMRALVTQPPLVLLDEAWAGMDEGMVEAARRYLRHGGGLKDGQACVVISHWEDEVPWGWEDGVRRFKLVDGVGKEVPRPT</sequence>
<dbReference type="STRING" id="92696.A0A4R0RQU7"/>
<comment type="similarity">
    <text evidence="9">Belongs to the peptidase M28 family.</text>
</comment>
<keyword evidence="11" id="KW-1133">Transmembrane helix</keyword>
<dbReference type="GO" id="GO:0006508">
    <property type="term" value="P:proteolysis"/>
    <property type="evidence" value="ECO:0007669"/>
    <property type="project" value="UniProtKB-KW"/>
</dbReference>
<evidence type="ECO:0000256" key="3">
    <source>
        <dbReference type="ARBA" id="ARBA00022670"/>
    </source>
</evidence>
<dbReference type="Proteomes" id="UP000292702">
    <property type="component" value="Unassembled WGS sequence"/>
</dbReference>
<feature type="transmembrane region" description="Helical" evidence="11">
    <location>
        <begin position="681"/>
        <end position="701"/>
    </location>
</feature>
<evidence type="ECO:0000259" key="12">
    <source>
        <dbReference type="PROSITE" id="PS50893"/>
    </source>
</evidence>
<dbReference type="InterPro" id="IPR003439">
    <property type="entry name" value="ABC_transporter-like_ATP-bd"/>
</dbReference>
<feature type="transmembrane region" description="Helical" evidence="11">
    <location>
        <begin position="708"/>
        <end position="727"/>
    </location>
</feature>
<keyword evidence="5" id="KW-0547">Nucleotide-binding</keyword>
<dbReference type="SUPFAM" id="SSF53187">
    <property type="entry name" value="Zn-dependent exopeptidases"/>
    <property type="match status" value="1"/>
</dbReference>
<dbReference type="Pfam" id="PF04389">
    <property type="entry name" value="Peptidase_M28"/>
    <property type="match status" value="1"/>
</dbReference>
<keyword evidence="8" id="KW-0067">ATP-binding</keyword>
<keyword evidence="2" id="KW-0813">Transport</keyword>
<keyword evidence="11" id="KW-0812">Transmembrane</keyword>
<dbReference type="PROSITE" id="PS50893">
    <property type="entry name" value="ABC_TRANSPORTER_2"/>
    <property type="match status" value="2"/>
</dbReference>
<evidence type="ECO:0000313" key="14">
    <source>
        <dbReference type="Proteomes" id="UP000292702"/>
    </source>
</evidence>
<feature type="transmembrane region" description="Helical" evidence="11">
    <location>
        <begin position="407"/>
        <end position="430"/>
    </location>
</feature>
<dbReference type="GO" id="GO:0008233">
    <property type="term" value="F:peptidase activity"/>
    <property type="evidence" value="ECO:0007669"/>
    <property type="project" value="UniProtKB-KW"/>
</dbReference>
<dbReference type="PANTHER" id="PTHR43117:SF4">
    <property type="entry name" value="OSMOPROTECTANT IMPORT ATP-BINDING PROTEIN OSMV"/>
    <property type="match status" value="1"/>
</dbReference>
<comment type="caution">
    <text evidence="13">The sequence shown here is derived from an EMBL/GenBank/DDBJ whole genome shotgun (WGS) entry which is preliminary data.</text>
</comment>
<feature type="transmembrane region" description="Helical" evidence="11">
    <location>
        <begin position="504"/>
        <end position="523"/>
    </location>
</feature>
<dbReference type="GO" id="GO:0046872">
    <property type="term" value="F:metal ion binding"/>
    <property type="evidence" value="ECO:0007669"/>
    <property type="project" value="UniProtKB-KW"/>
</dbReference>
<dbReference type="InterPro" id="IPR053975">
    <property type="entry name" value="PFF1_C"/>
</dbReference>
<evidence type="ECO:0000256" key="7">
    <source>
        <dbReference type="ARBA" id="ARBA00022833"/>
    </source>
</evidence>
<keyword evidence="14" id="KW-1185">Reference proteome</keyword>
<dbReference type="SMART" id="SM00382">
    <property type="entry name" value="AAA"/>
    <property type="match status" value="2"/>
</dbReference>
<keyword evidence="4 9" id="KW-0479">Metal-binding</keyword>
<dbReference type="InterPro" id="IPR007484">
    <property type="entry name" value="Peptidase_M28"/>
</dbReference>
<evidence type="ECO:0000256" key="1">
    <source>
        <dbReference type="ARBA" id="ARBA00005417"/>
    </source>
</evidence>
<evidence type="ECO:0000256" key="10">
    <source>
        <dbReference type="SAM" id="MobiDB-lite"/>
    </source>
</evidence>
<dbReference type="EC" id="3.4.-.-" evidence="9"/>
<name>A0A4R0RQU7_9APHY</name>
<dbReference type="Pfam" id="PF22250">
    <property type="entry name" value="PFF1_C"/>
    <property type="match status" value="1"/>
</dbReference>
<keyword evidence="11" id="KW-0472">Membrane</keyword>
<dbReference type="GO" id="GO:0005524">
    <property type="term" value="F:ATP binding"/>
    <property type="evidence" value="ECO:0007669"/>
    <property type="project" value="UniProtKB-KW"/>
</dbReference>
<dbReference type="InterPro" id="IPR053976">
    <property type="entry name" value="PFF1_TM"/>
</dbReference>
<evidence type="ECO:0000313" key="13">
    <source>
        <dbReference type="EMBL" id="TCD67779.1"/>
    </source>
</evidence>
<feature type="transmembrane region" description="Helical" evidence="11">
    <location>
        <begin position="647"/>
        <end position="669"/>
    </location>
</feature>
<evidence type="ECO:0000256" key="11">
    <source>
        <dbReference type="SAM" id="Phobius"/>
    </source>
</evidence>
<proteinExistence type="inferred from homology"/>
<dbReference type="Pfam" id="PF00005">
    <property type="entry name" value="ABC_tran"/>
    <property type="match status" value="2"/>
</dbReference>
<dbReference type="InterPro" id="IPR027417">
    <property type="entry name" value="P-loop_NTPase"/>
</dbReference>
<evidence type="ECO:0000256" key="5">
    <source>
        <dbReference type="ARBA" id="ARBA00022741"/>
    </source>
</evidence>
<evidence type="ECO:0000256" key="4">
    <source>
        <dbReference type="ARBA" id="ARBA00022723"/>
    </source>
</evidence>
<dbReference type="SUPFAM" id="SSF52540">
    <property type="entry name" value="P-loop containing nucleoside triphosphate hydrolases"/>
    <property type="match status" value="2"/>
</dbReference>